<dbReference type="GO" id="GO:0005829">
    <property type="term" value="C:cytosol"/>
    <property type="evidence" value="ECO:0007669"/>
    <property type="project" value="TreeGrafter"/>
</dbReference>
<accession>A0A2N1IZL8</accession>
<evidence type="ECO:0000259" key="7">
    <source>
        <dbReference type="PROSITE" id="PS50110"/>
    </source>
</evidence>
<dbReference type="EMBL" id="NXIF01000062">
    <property type="protein sequence ID" value="PKI79745.1"/>
    <property type="molecule type" value="Genomic_DNA"/>
</dbReference>
<evidence type="ECO:0000256" key="6">
    <source>
        <dbReference type="PROSITE-ProRule" id="PRU00169"/>
    </source>
</evidence>
<dbReference type="PANTHER" id="PTHR48111:SF1">
    <property type="entry name" value="TWO-COMPONENT RESPONSE REGULATOR ORR33"/>
    <property type="match status" value="1"/>
</dbReference>
<dbReference type="AlphaFoldDB" id="A0A2N1IZL8"/>
<dbReference type="InterPro" id="IPR001789">
    <property type="entry name" value="Sig_transdc_resp-reg_receiver"/>
</dbReference>
<keyword evidence="4" id="KW-0238">DNA-binding</keyword>
<keyword evidence="9" id="KW-1185">Reference proteome</keyword>
<gene>
    <name evidence="8" type="ORF">CP960_12840</name>
</gene>
<sequence>MSNFTKQTFKDITLLYVEDDEMTLEEISYFLKRYVKKLLIAKNGVEGLELFKNHKVDIVITDIQMPKLNGLNMVEKMLEINPSVPVVITTAHSESTNLTKAIELGIDKYLLKPINMQEILAIIKKSLYLESLEKQNNSYEDYIQFILDSNSTFMFVMNSNSIEYANKSFLELLGFEDMFSFKEQIKKCEDLLQIDDLNTDENWIEHLIKHPEKRHLVRLKNSTKCERLFKREFFVSYKYFESMNKSVFVFVDKNEEKLEQISEIISKMIDKLNEGVSSQSLMNELKNILNITNRS</sequence>
<evidence type="ECO:0000256" key="5">
    <source>
        <dbReference type="ARBA" id="ARBA00023163"/>
    </source>
</evidence>
<keyword evidence="5" id="KW-0804">Transcription</keyword>
<evidence type="ECO:0000256" key="2">
    <source>
        <dbReference type="ARBA" id="ARBA00023012"/>
    </source>
</evidence>
<dbReference type="PROSITE" id="PS50110">
    <property type="entry name" value="RESPONSE_REGULATORY"/>
    <property type="match status" value="1"/>
</dbReference>
<dbReference type="CDD" id="cd17536">
    <property type="entry name" value="REC_YesN-like"/>
    <property type="match status" value="1"/>
</dbReference>
<dbReference type="SMART" id="SM00448">
    <property type="entry name" value="REC"/>
    <property type="match status" value="1"/>
</dbReference>
<dbReference type="GO" id="GO:0006355">
    <property type="term" value="P:regulation of DNA-templated transcription"/>
    <property type="evidence" value="ECO:0007669"/>
    <property type="project" value="TreeGrafter"/>
</dbReference>
<dbReference type="GO" id="GO:0000976">
    <property type="term" value="F:transcription cis-regulatory region binding"/>
    <property type="evidence" value="ECO:0007669"/>
    <property type="project" value="TreeGrafter"/>
</dbReference>
<dbReference type="InterPro" id="IPR039420">
    <property type="entry name" value="WalR-like"/>
</dbReference>
<keyword evidence="3" id="KW-0805">Transcription regulation</keyword>
<feature type="modified residue" description="4-aspartylphosphate" evidence="6">
    <location>
        <position position="62"/>
    </location>
</feature>
<dbReference type="GO" id="GO:0000156">
    <property type="term" value="F:phosphorelay response regulator activity"/>
    <property type="evidence" value="ECO:0007669"/>
    <property type="project" value="TreeGrafter"/>
</dbReference>
<evidence type="ECO:0000256" key="1">
    <source>
        <dbReference type="ARBA" id="ARBA00022553"/>
    </source>
</evidence>
<protein>
    <recommendedName>
        <fullName evidence="7">Response regulatory domain-containing protein</fullName>
    </recommendedName>
</protein>
<proteinExistence type="predicted"/>
<evidence type="ECO:0000313" key="8">
    <source>
        <dbReference type="EMBL" id="PKI79745.1"/>
    </source>
</evidence>
<dbReference type="SUPFAM" id="SSF52172">
    <property type="entry name" value="CheY-like"/>
    <property type="match status" value="1"/>
</dbReference>
<dbReference type="GO" id="GO:0032993">
    <property type="term" value="C:protein-DNA complex"/>
    <property type="evidence" value="ECO:0007669"/>
    <property type="project" value="TreeGrafter"/>
</dbReference>
<organism evidence="8 9">
    <name type="scientific">Malaciobacter halophilus</name>
    <dbReference type="NCBI Taxonomy" id="197482"/>
    <lineage>
        <taxon>Bacteria</taxon>
        <taxon>Pseudomonadati</taxon>
        <taxon>Campylobacterota</taxon>
        <taxon>Epsilonproteobacteria</taxon>
        <taxon>Campylobacterales</taxon>
        <taxon>Arcobacteraceae</taxon>
        <taxon>Malaciobacter</taxon>
    </lineage>
</organism>
<dbReference type="Gene3D" id="3.40.50.2300">
    <property type="match status" value="1"/>
</dbReference>
<dbReference type="Proteomes" id="UP000233248">
    <property type="component" value="Unassembled WGS sequence"/>
</dbReference>
<dbReference type="KEGG" id="ahs:AHALO_0536"/>
<feature type="domain" description="Response regulatory" evidence="7">
    <location>
        <begin position="13"/>
        <end position="127"/>
    </location>
</feature>
<dbReference type="RefSeq" id="WP_101185886.1">
    <property type="nucleotide sequence ID" value="NZ_CP031218.1"/>
</dbReference>
<reference evidence="8 9" key="1">
    <citation type="submission" date="2017-09" db="EMBL/GenBank/DDBJ databases">
        <title>Genomics of the genus Arcobacter.</title>
        <authorList>
            <person name="Perez-Cataluna A."/>
            <person name="Figueras M.J."/>
            <person name="Salas-Masso N."/>
        </authorList>
    </citation>
    <scope>NUCLEOTIDE SEQUENCE [LARGE SCALE GENOMIC DNA]</scope>
    <source>
        <strain evidence="8 9">DSM 18005</strain>
    </source>
</reference>
<name>A0A2N1IZL8_9BACT</name>
<dbReference type="InterPro" id="IPR000014">
    <property type="entry name" value="PAS"/>
</dbReference>
<evidence type="ECO:0000256" key="4">
    <source>
        <dbReference type="ARBA" id="ARBA00023125"/>
    </source>
</evidence>
<comment type="caution">
    <text evidence="8">The sequence shown here is derived from an EMBL/GenBank/DDBJ whole genome shotgun (WGS) entry which is preliminary data.</text>
</comment>
<dbReference type="Pfam" id="PF13188">
    <property type="entry name" value="PAS_8"/>
    <property type="match status" value="1"/>
</dbReference>
<dbReference type="PANTHER" id="PTHR48111">
    <property type="entry name" value="REGULATOR OF RPOS"/>
    <property type="match status" value="1"/>
</dbReference>
<keyword evidence="1 6" id="KW-0597">Phosphoprotein</keyword>
<dbReference type="Pfam" id="PF00072">
    <property type="entry name" value="Response_reg"/>
    <property type="match status" value="1"/>
</dbReference>
<keyword evidence="2" id="KW-0902">Two-component regulatory system</keyword>
<evidence type="ECO:0000256" key="3">
    <source>
        <dbReference type="ARBA" id="ARBA00023015"/>
    </source>
</evidence>
<evidence type="ECO:0000313" key="9">
    <source>
        <dbReference type="Proteomes" id="UP000233248"/>
    </source>
</evidence>
<dbReference type="OrthoDB" id="9787818at2"/>
<dbReference type="InterPro" id="IPR011006">
    <property type="entry name" value="CheY-like_superfamily"/>
</dbReference>